<dbReference type="RefSeq" id="WP_155490229.1">
    <property type="nucleotide sequence ID" value="NZ_CDNY01000004.1"/>
</dbReference>
<accession>A0A9P1P9M7</accession>
<dbReference type="EMBL" id="CDNY01000004">
    <property type="protein sequence ID" value="CEN31411.1"/>
    <property type="molecule type" value="Genomic_DNA"/>
</dbReference>
<proteinExistence type="predicted"/>
<evidence type="ECO:0000313" key="1">
    <source>
        <dbReference type="EMBL" id="CEN31411.1"/>
    </source>
</evidence>
<organism evidence="1 2">
    <name type="scientific">Paraclostridium sordellii</name>
    <name type="common">Clostridium sordellii</name>
    <dbReference type="NCBI Taxonomy" id="1505"/>
    <lineage>
        <taxon>Bacteria</taxon>
        <taxon>Bacillati</taxon>
        <taxon>Bacillota</taxon>
        <taxon>Clostridia</taxon>
        <taxon>Peptostreptococcales</taxon>
        <taxon>Peptostreptococcaceae</taxon>
        <taxon>Paraclostridium</taxon>
    </lineage>
</organism>
<evidence type="ECO:0000313" key="2">
    <source>
        <dbReference type="Proteomes" id="UP000049685"/>
    </source>
</evidence>
<sequence>MSKENIENLGKKLEFLFENNQRDFGYVEAILDIKYKANLPPNKNDLIEKYKQSV</sequence>
<dbReference type="Proteomes" id="UP000049685">
    <property type="component" value="Unassembled WGS sequence"/>
</dbReference>
<gene>
    <name evidence="1" type="ORF">UMC4404_32851</name>
</gene>
<name>A0A9P1P9M7_PARSO</name>
<protein>
    <submittedName>
        <fullName evidence="1">Uncharacterized protein</fullName>
    </submittedName>
</protein>
<comment type="caution">
    <text evidence="1">The sequence shown here is derived from an EMBL/GenBank/DDBJ whole genome shotgun (WGS) entry which is preliminary data.</text>
</comment>
<reference evidence="2" key="1">
    <citation type="submission" date="2015-01" db="EMBL/GenBank/DDBJ databases">
        <authorList>
            <person name="Aslett A.Martin."/>
            <person name="De Silva Nishadi"/>
        </authorList>
    </citation>
    <scope>NUCLEOTIDE SEQUENCE [LARGE SCALE GENOMIC DNA]</scope>
    <source>
        <strain evidence="2">UMC4404</strain>
    </source>
</reference>
<dbReference type="AlphaFoldDB" id="A0A9P1P9M7"/>